<dbReference type="PANTHER" id="PTHR47810">
    <property type="entry name" value="DNA LIGASE"/>
    <property type="match status" value="1"/>
</dbReference>
<evidence type="ECO:0000256" key="3">
    <source>
        <dbReference type="ARBA" id="ARBA00022705"/>
    </source>
</evidence>
<evidence type="ECO:0000256" key="5">
    <source>
        <dbReference type="ARBA" id="ARBA00023204"/>
    </source>
</evidence>
<dbReference type="Gene3D" id="3.30.470.30">
    <property type="entry name" value="DNA ligase/mRNA capping enzyme"/>
    <property type="match status" value="1"/>
</dbReference>
<sequence>MRRYSTFTVIGSACLTLSFSADANLESASSLSNNSAWGHISLPLANDFQQDADISQYWYSEKLDGIRAFWDGRQLFTRNGMPIMAPTWFTKGFPDIALDGELWAGRGQFSQVQRTVLDKSPNQPDWRFIRFMAFDVADPKMSFEYRYRQLKKLISQSNSEYLELVQQKPINSQDFLYQNLDSVEALKGEGIMLRKLDSFYTAGRSDDLLKLKSFQDDEAIVIGYKKGKGRNLGSVGSLYVEWKQGKRFYLGSGLSDQQRRDPPALGEKVTFRFNGYTSSGLPRFARFIQVRNDAI</sequence>
<reference evidence="10 11" key="1">
    <citation type="submission" date="2019-10" db="EMBL/GenBank/DDBJ databases">
        <title>Vibrio sp. nov., isolated from Coralline algae surface.</title>
        <authorList>
            <person name="Geng Y."/>
            <person name="Zhang X."/>
        </authorList>
    </citation>
    <scope>NUCLEOTIDE SEQUENCE [LARGE SCALE GENOMIC DNA]</scope>
    <source>
        <strain evidence="10 11">SM1977</strain>
    </source>
</reference>
<keyword evidence="5" id="KW-0234">DNA repair</keyword>
<dbReference type="SUPFAM" id="SSF50249">
    <property type="entry name" value="Nucleic acid-binding proteins"/>
    <property type="match status" value="1"/>
</dbReference>
<evidence type="ECO:0000259" key="9">
    <source>
        <dbReference type="Pfam" id="PF14743"/>
    </source>
</evidence>
<dbReference type="GO" id="GO:0003910">
    <property type="term" value="F:DNA ligase (ATP) activity"/>
    <property type="evidence" value="ECO:0007669"/>
    <property type="project" value="UniProtKB-EC"/>
</dbReference>
<dbReference type="InterPro" id="IPR012340">
    <property type="entry name" value="NA-bd_OB-fold"/>
</dbReference>
<dbReference type="InterPro" id="IPR016059">
    <property type="entry name" value="DNA_ligase_ATP-dep_CS"/>
</dbReference>
<feature type="domain" description="ATP-dependent DNA ligase family profile" evidence="8">
    <location>
        <begin position="56"/>
        <end position="212"/>
    </location>
</feature>
<proteinExistence type="predicted"/>
<evidence type="ECO:0000313" key="10">
    <source>
        <dbReference type="EMBL" id="QGA64963.1"/>
    </source>
</evidence>
<dbReference type="EMBL" id="CP045699">
    <property type="protein sequence ID" value="QGA64963.1"/>
    <property type="molecule type" value="Genomic_DNA"/>
</dbReference>
<dbReference type="InterPro" id="IPR012310">
    <property type="entry name" value="DNA_ligase_ATP-dep_cent"/>
</dbReference>
<evidence type="ECO:0000259" key="8">
    <source>
        <dbReference type="Pfam" id="PF01068"/>
    </source>
</evidence>
<dbReference type="SUPFAM" id="SSF56091">
    <property type="entry name" value="DNA ligase/mRNA capping enzyme, catalytic domain"/>
    <property type="match status" value="1"/>
</dbReference>
<feature type="signal peptide" evidence="7">
    <location>
        <begin position="1"/>
        <end position="23"/>
    </location>
</feature>
<evidence type="ECO:0000256" key="6">
    <source>
        <dbReference type="ARBA" id="ARBA00034003"/>
    </source>
</evidence>
<organism evidence="10 11">
    <name type="scientific">Vibrio algicola</name>
    <dbReference type="NCBI Taxonomy" id="2662262"/>
    <lineage>
        <taxon>Bacteria</taxon>
        <taxon>Pseudomonadati</taxon>
        <taxon>Pseudomonadota</taxon>
        <taxon>Gammaproteobacteria</taxon>
        <taxon>Vibrionales</taxon>
        <taxon>Vibrionaceae</taxon>
        <taxon>Vibrio</taxon>
    </lineage>
</organism>
<dbReference type="RefSeq" id="WP_153447113.1">
    <property type="nucleotide sequence ID" value="NZ_CP045699.1"/>
</dbReference>
<comment type="cofactor">
    <cofactor evidence="1">
        <name>a divalent metal cation</name>
        <dbReference type="ChEBI" id="CHEBI:60240"/>
    </cofactor>
</comment>
<dbReference type="InterPro" id="IPR050326">
    <property type="entry name" value="NAD_dep_DNA_ligaseB"/>
</dbReference>
<keyword evidence="2 10" id="KW-0436">Ligase</keyword>
<dbReference type="Pfam" id="PF14743">
    <property type="entry name" value="DNA_ligase_OB_2"/>
    <property type="match status" value="1"/>
</dbReference>
<keyword evidence="4" id="KW-0227">DNA damage</keyword>
<protein>
    <submittedName>
        <fullName evidence="10">DNA ligase</fullName>
    </submittedName>
</protein>
<dbReference type="Gene3D" id="2.40.50.140">
    <property type="entry name" value="Nucleic acid-binding proteins"/>
    <property type="match status" value="1"/>
</dbReference>
<evidence type="ECO:0000256" key="7">
    <source>
        <dbReference type="SAM" id="SignalP"/>
    </source>
</evidence>
<feature type="domain" description="DNA ligase OB-like" evidence="9">
    <location>
        <begin position="226"/>
        <end position="291"/>
    </location>
</feature>
<dbReference type="Pfam" id="PF01068">
    <property type="entry name" value="DNA_ligase_A_M"/>
    <property type="match status" value="1"/>
</dbReference>
<gene>
    <name evidence="10" type="ORF">GFB47_05785</name>
</gene>
<dbReference type="NCBIfam" id="NF006592">
    <property type="entry name" value="PRK09125.1"/>
    <property type="match status" value="1"/>
</dbReference>
<keyword evidence="11" id="KW-1185">Reference proteome</keyword>
<dbReference type="PANTHER" id="PTHR47810:SF1">
    <property type="entry name" value="DNA LIGASE B"/>
    <property type="match status" value="1"/>
</dbReference>
<dbReference type="Gene3D" id="3.30.1490.70">
    <property type="match status" value="1"/>
</dbReference>
<keyword evidence="7" id="KW-0732">Signal</keyword>
<dbReference type="PROSITE" id="PS00333">
    <property type="entry name" value="DNA_LIGASE_A2"/>
    <property type="match status" value="1"/>
</dbReference>
<keyword evidence="3" id="KW-0235">DNA replication</keyword>
<accession>A0A5Q0TCU2</accession>
<dbReference type="InterPro" id="IPR029319">
    <property type="entry name" value="DNA_ligase_OB"/>
</dbReference>
<evidence type="ECO:0000256" key="4">
    <source>
        <dbReference type="ARBA" id="ARBA00022763"/>
    </source>
</evidence>
<evidence type="ECO:0000256" key="2">
    <source>
        <dbReference type="ARBA" id="ARBA00022598"/>
    </source>
</evidence>
<dbReference type="GO" id="GO:0006260">
    <property type="term" value="P:DNA replication"/>
    <property type="evidence" value="ECO:0007669"/>
    <property type="project" value="UniProtKB-KW"/>
</dbReference>
<evidence type="ECO:0000256" key="1">
    <source>
        <dbReference type="ARBA" id="ARBA00001968"/>
    </source>
</evidence>
<dbReference type="GO" id="GO:0005524">
    <property type="term" value="F:ATP binding"/>
    <property type="evidence" value="ECO:0007669"/>
    <property type="project" value="InterPro"/>
</dbReference>
<comment type="catalytic activity">
    <reaction evidence="6">
        <text>ATP + (deoxyribonucleotide)n-3'-hydroxyl + 5'-phospho-(deoxyribonucleotide)m = (deoxyribonucleotide)n+m + AMP + diphosphate.</text>
        <dbReference type="EC" id="6.5.1.1"/>
    </reaction>
</comment>
<feature type="chain" id="PRO_5024330558" evidence="7">
    <location>
        <begin position="24"/>
        <end position="295"/>
    </location>
</feature>
<evidence type="ECO:0000313" key="11">
    <source>
        <dbReference type="Proteomes" id="UP000348942"/>
    </source>
</evidence>
<dbReference type="Proteomes" id="UP000348942">
    <property type="component" value="Chromosome 1"/>
</dbReference>
<dbReference type="CDD" id="cd08041">
    <property type="entry name" value="OBF_kDNA_ligase_like"/>
    <property type="match status" value="1"/>
</dbReference>
<dbReference type="GO" id="GO:0006310">
    <property type="term" value="P:DNA recombination"/>
    <property type="evidence" value="ECO:0007669"/>
    <property type="project" value="InterPro"/>
</dbReference>
<dbReference type="AlphaFoldDB" id="A0A5Q0TCU2"/>
<name>A0A5Q0TCU2_9VIBR</name>
<dbReference type="GO" id="GO:0006281">
    <property type="term" value="P:DNA repair"/>
    <property type="evidence" value="ECO:0007669"/>
    <property type="project" value="UniProtKB-KW"/>
</dbReference>
<dbReference type="CDD" id="cd07896">
    <property type="entry name" value="Adenylation_kDNA_ligase_like"/>
    <property type="match status" value="1"/>
</dbReference>